<protein>
    <submittedName>
        <fullName evidence="2">Uncharacterized protein</fullName>
    </submittedName>
</protein>
<feature type="transmembrane region" description="Helical" evidence="1">
    <location>
        <begin position="16"/>
        <end position="41"/>
    </location>
</feature>
<comment type="caution">
    <text evidence="2">The sequence shown here is derived from an EMBL/GenBank/DDBJ whole genome shotgun (WGS) entry which is preliminary data.</text>
</comment>
<dbReference type="RefSeq" id="WP_307489398.1">
    <property type="nucleotide sequence ID" value="NZ_JAUSSY010000005.1"/>
</dbReference>
<accession>A0ABT9UIA4</accession>
<evidence type="ECO:0000313" key="2">
    <source>
        <dbReference type="EMBL" id="MDQ0118405.1"/>
    </source>
</evidence>
<gene>
    <name evidence="2" type="ORF">J2T22_001583</name>
</gene>
<evidence type="ECO:0000256" key="1">
    <source>
        <dbReference type="SAM" id="Phobius"/>
    </source>
</evidence>
<keyword evidence="1" id="KW-0812">Transmembrane</keyword>
<dbReference type="Proteomes" id="UP001226389">
    <property type="component" value="Unassembled WGS sequence"/>
</dbReference>
<organism evidence="2 3">
    <name type="scientific">Pseudarthrobacter defluvii</name>
    <dbReference type="NCBI Taxonomy" id="410837"/>
    <lineage>
        <taxon>Bacteria</taxon>
        <taxon>Bacillati</taxon>
        <taxon>Actinomycetota</taxon>
        <taxon>Actinomycetes</taxon>
        <taxon>Micrococcales</taxon>
        <taxon>Micrococcaceae</taxon>
        <taxon>Pseudarthrobacter</taxon>
    </lineage>
</organism>
<keyword evidence="1" id="KW-1133">Transmembrane helix</keyword>
<evidence type="ECO:0000313" key="3">
    <source>
        <dbReference type="Proteomes" id="UP001226389"/>
    </source>
</evidence>
<sequence>MTVSELFGLSHLANNAFGADVVVTAAQVIGAFTVGVGYAALRLRTVAFWP</sequence>
<keyword evidence="3" id="KW-1185">Reference proteome</keyword>
<dbReference type="EMBL" id="JAUSSY010000005">
    <property type="protein sequence ID" value="MDQ0118405.1"/>
    <property type="molecule type" value="Genomic_DNA"/>
</dbReference>
<keyword evidence="1" id="KW-0472">Membrane</keyword>
<name>A0ABT9UIA4_9MICC</name>
<proteinExistence type="predicted"/>
<reference evidence="2 3" key="1">
    <citation type="submission" date="2023-07" db="EMBL/GenBank/DDBJ databases">
        <title>Sorghum-associated microbial communities from plants grown in Nebraska, USA.</title>
        <authorList>
            <person name="Schachtman D."/>
        </authorList>
    </citation>
    <scope>NUCLEOTIDE SEQUENCE [LARGE SCALE GENOMIC DNA]</scope>
    <source>
        <strain evidence="2 3">DS994</strain>
    </source>
</reference>